<reference evidence="3" key="1">
    <citation type="submission" date="2020-08" db="EMBL/GenBank/DDBJ databases">
        <title>Multicomponent nature underlies the extraordinary mechanical properties of spider dragline silk.</title>
        <authorList>
            <person name="Kono N."/>
            <person name="Nakamura H."/>
            <person name="Mori M."/>
            <person name="Yoshida Y."/>
            <person name="Ohtoshi R."/>
            <person name="Malay A.D."/>
            <person name="Moran D.A.P."/>
            <person name="Tomita M."/>
            <person name="Numata K."/>
            <person name="Arakawa K."/>
        </authorList>
    </citation>
    <scope>NUCLEOTIDE SEQUENCE</scope>
</reference>
<dbReference type="EMBL" id="BMAV01020389">
    <property type="protein sequence ID" value="GFY73822.1"/>
    <property type="molecule type" value="Genomic_DNA"/>
</dbReference>
<evidence type="ECO:0000259" key="2">
    <source>
        <dbReference type="Pfam" id="PF17919"/>
    </source>
</evidence>
<dbReference type="Pfam" id="PF17919">
    <property type="entry name" value="RT_RNaseH_2"/>
    <property type="match status" value="1"/>
</dbReference>
<comment type="caution">
    <text evidence="3">The sequence shown here is derived from an EMBL/GenBank/DDBJ whole genome shotgun (WGS) entry which is preliminary data.</text>
</comment>
<feature type="domain" description="Reverse transcriptase/retrotransposon-derived protein RNase H-like" evidence="2">
    <location>
        <begin position="84"/>
        <end position="130"/>
    </location>
</feature>
<sequence>MFKLETGSQVNVIPKSKLLKWDKKRAVRNCKTAVLDYSDNIVPILGIKPDPKKIRAIEEFSTPNCKKDLQRFLGMILCESGLNTERDFQLVKQAIMESPWLKYFDGNKAVTISVDASKNGLGTVLFQRSASSL</sequence>
<dbReference type="AlphaFoldDB" id="A0A8X7CRH8"/>
<evidence type="ECO:0000313" key="3">
    <source>
        <dbReference type="EMBL" id="GFY73822.1"/>
    </source>
</evidence>
<dbReference type="PANTHER" id="PTHR37984:SF5">
    <property type="entry name" value="PROTEIN NYNRIN-LIKE"/>
    <property type="match status" value="1"/>
</dbReference>
<keyword evidence="4" id="KW-1185">Reference proteome</keyword>
<evidence type="ECO:0000313" key="4">
    <source>
        <dbReference type="Proteomes" id="UP000886998"/>
    </source>
</evidence>
<keyword evidence="1" id="KW-0511">Multifunctional enzyme</keyword>
<dbReference type="GO" id="GO:0003824">
    <property type="term" value="F:catalytic activity"/>
    <property type="evidence" value="ECO:0007669"/>
    <property type="project" value="UniProtKB-KW"/>
</dbReference>
<dbReference type="SUPFAM" id="SSF56672">
    <property type="entry name" value="DNA/RNA polymerases"/>
    <property type="match status" value="1"/>
</dbReference>
<evidence type="ECO:0000256" key="1">
    <source>
        <dbReference type="ARBA" id="ARBA00023268"/>
    </source>
</evidence>
<dbReference type="InterPro" id="IPR043502">
    <property type="entry name" value="DNA/RNA_pol_sf"/>
</dbReference>
<dbReference type="Proteomes" id="UP000886998">
    <property type="component" value="Unassembled WGS sequence"/>
</dbReference>
<gene>
    <name evidence="3" type="ORF">TNIN_489611</name>
</gene>
<dbReference type="PANTHER" id="PTHR37984">
    <property type="entry name" value="PROTEIN CBG26694"/>
    <property type="match status" value="1"/>
</dbReference>
<protein>
    <recommendedName>
        <fullName evidence="2">Reverse transcriptase/retrotransposon-derived protein RNase H-like domain-containing protein</fullName>
    </recommendedName>
</protein>
<dbReference type="OrthoDB" id="2286242at2759"/>
<dbReference type="GO" id="GO:0071897">
    <property type="term" value="P:DNA biosynthetic process"/>
    <property type="evidence" value="ECO:0007669"/>
    <property type="project" value="UniProtKB-ARBA"/>
</dbReference>
<proteinExistence type="predicted"/>
<accession>A0A8X7CRH8</accession>
<organism evidence="3 4">
    <name type="scientific">Trichonephila inaurata madagascariensis</name>
    <dbReference type="NCBI Taxonomy" id="2747483"/>
    <lineage>
        <taxon>Eukaryota</taxon>
        <taxon>Metazoa</taxon>
        <taxon>Ecdysozoa</taxon>
        <taxon>Arthropoda</taxon>
        <taxon>Chelicerata</taxon>
        <taxon>Arachnida</taxon>
        <taxon>Araneae</taxon>
        <taxon>Araneomorphae</taxon>
        <taxon>Entelegynae</taxon>
        <taxon>Araneoidea</taxon>
        <taxon>Nephilidae</taxon>
        <taxon>Trichonephila</taxon>
        <taxon>Trichonephila inaurata</taxon>
    </lineage>
</organism>
<dbReference type="InterPro" id="IPR041577">
    <property type="entry name" value="RT_RNaseH_2"/>
</dbReference>
<dbReference type="InterPro" id="IPR050951">
    <property type="entry name" value="Retrovirus_Pol_polyprotein"/>
</dbReference>
<name>A0A8X7CRH8_9ARAC</name>